<name>A0A084JK62_9FIRM</name>
<dbReference type="AlphaFoldDB" id="A0A084JK62"/>
<dbReference type="OrthoDB" id="1029638at2"/>
<gene>
    <name evidence="1" type="ORF">IO98_15335</name>
</gene>
<dbReference type="STRING" id="29354.IO98_15335"/>
<organism evidence="1 2">
    <name type="scientific">Lacrimispora celerecrescens</name>
    <dbReference type="NCBI Taxonomy" id="29354"/>
    <lineage>
        <taxon>Bacteria</taxon>
        <taxon>Bacillati</taxon>
        <taxon>Bacillota</taxon>
        <taxon>Clostridia</taxon>
        <taxon>Lachnospirales</taxon>
        <taxon>Lachnospiraceae</taxon>
        <taxon>Lacrimispora</taxon>
    </lineage>
</organism>
<protein>
    <submittedName>
        <fullName evidence="1">Uncharacterized protein</fullName>
    </submittedName>
</protein>
<proteinExistence type="predicted"/>
<accession>A0A084JK62</accession>
<evidence type="ECO:0000313" key="1">
    <source>
        <dbReference type="EMBL" id="KEZ89346.1"/>
    </source>
</evidence>
<keyword evidence="2" id="KW-1185">Reference proteome</keyword>
<sequence>MEKLHLNRSGFLTNYLVSGPRETDFINHETDDNQLRYEKYLRSLVADKRMTFPEEPVALGETSRLGMPWRYYYHYGNWFVDESTFYSTLQKVELDAVTGIMVERDLTVKAVVWSYSAVDVWCNGEPVCHMDPPVYKPIRKESMELQLKKGANQIYVSLQTLGVRDTRTLFGIQILNHTADITVVLPDEEKTDELVRTENWLGSLGIRDSVMTYEGNAPHGTWLSYDSQSPDFAQVESRKEWQEISDRDKVILDEEKPGVILVSVKKEHAVLTRKVENILAQKPVYSEGKSFEENRDAIFRRIGNAESLSRGDKFGFSISNILARKALGMENGKDMDLLYETLDQIESRYDCSDFLVCGLIRYLKNYPVDESMSKRAKEVLLNWRYWMDQKGSDAMCFWSENHSLMFYTCAMNAGEMYPDDYFPRADMTGRELSKASRAKVECWLEDVEEHGFEEFLSTVYMCVTFAALLNVIDYSEPEISARAVKITDRLLEMLCRHTYDGVIIAPMGRVYREVVHPFEQGAQALMNLINPKVPYSFGEGWLGFYASSRYRLPTGLVQLMEEPADESYSTGNALIALKKTPEYCMTSVQSPRMDPGFNRWKNLSLDPEADPSTCEYTKSLNERFHGTTCFEPGVYGYQQHMWYAALDKETDLFTNHPGGTCDSSSMRPGFWYGNGVMPALAQKGNLLGAVYHIPGEHPIHFTHAYFPAPKFQETRIREHWLLGRQNNGFAALWCSGVMEPVDDQLFDCEYRTYGDDMAYFCVCGSSHDFQSLDEFAVYAESYRPEFNEKDRTLTAGGLIVRFMENHDKTQYI</sequence>
<evidence type="ECO:0000313" key="2">
    <source>
        <dbReference type="Proteomes" id="UP000028525"/>
    </source>
</evidence>
<reference evidence="1 2" key="1">
    <citation type="submission" date="2014-07" db="EMBL/GenBank/DDBJ databases">
        <title>Draft genome of Clostridium celerecrescens 152B isolated from sediments associated with methane hydrate from Krishna Godavari basin.</title>
        <authorList>
            <person name="Honkalas V.S."/>
            <person name="Dabir A.P."/>
            <person name="Arora P."/>
            <person name="Dhakephalkar P.K."/>
        </authorList>
    </citation>
    <scope>NUCLEOTIDE SEQUENCE [LARGE SCALE GENOMIC DNA]</scope>
    <source>
        <strain evidence="1 2">152B</strain>
    </source>
</reference>
<comment type="caution">
    <text evidence="1">The sequence shown here is derived from an EMBL/GenBank/DDBJ whole genome shotgun (WGS) entry which is preliminary data.</text>
</comment>
<dbReference type="RefSeq" id="WP_038282473.1">
    <property type="nucleotide sequence ID" value="NZ_JPME01000018.1"/>
</dbReference>
<dbReference type="Proteomes" id="UP000028525">
    <property type="component" value="Unassembled WGS sequence"/>
</dbReference>
<dbReference type="EMBL" id="JPME01000018">
    <property type="protein sequence ID" value="KEZ89346.1"/>
    <property type="molecule type" value="Genomic_DNA"/>
</dbReference>